<feature type="transmembrane region" description="Helical" evidence="1">
    <location>
        <begin position="9"/>
        <end position="32"/>
    </location>
</feature>
<keyword evidence="3" id="KW-1185">Reference proteome</keyword>
<dbReference type="RefSeq" id="WP_101893628.1">
    <property type="nucleotide sequence ID" value="NZ_CP022684.1"/>
</dbReference>
<organism evidence="2 3">
    <name type="scientific">Ketobacter alkanivorans</name>
    <dbReference type="NCBI Taxonomy" id="1917421"/>
    <lineage>
        <taxon>Bacteria</taxon>
        <taxon>Pseudomonadati</taxon>
        <taxon>Pseudomonadota</taxon>
        <taxon>Gammaproteobacteria</taxon>
        <taxon>Pseudomonadales</taxon>
        <taxon>Ketobacteraceae</taxon>
        <taxon>Ketobacter</taxon>
    </lineage>
</organism>
<protein>
    <submittedName>
        <fullName evidence="2">Uncharacterized protein</fullName>
    </submittedName>
</protein>
<name>A0A2K9LJ36_9GAMM</name>
<feature type="transmembrane region" description="Helical" evidence="1">
    <location>
        <begin position="188"/>
        <end position="209"/>
    </location>
</feature>
<evidence type="ECO:0000313" key="2">
    <source>
        <dbReference type="EMBL" id="AUM12292.1"/>
    </source>
</evidence>
<keyword evidence="1" id="KW-0472">Membrane</keyword>
<feature type="transmembrane region" description="Helical" evidence="1">
    <location>
        <begin position="97"/>
        <end position="117"/>
    </location>
</feature>
<sequence length="217" mass="23792">MDDKAKEWIIYITGAIAVLMLFYGILQVLISFAEMLPALLMTGIFFLILQIVTLVGAVLAIGAIAILVIQAVLSILSKFESDFNEQIASLRRSINKVTNNLASEVLAIISSILIAIAQDNLSSNSITKYSIGILSAVYLFFSIQLIKSDKKKDKVVGVFFYTFPILVSLAYYLADIETLISTFNVDNIQVTILPAAASITLLLAFYYSFKPQSAEKG</sequence>
<dbReference type="Proteomes" id="UP000235116">
    <property type="component" value="Chromosome"/>
</dbReference>
<keyword evidence="1" id="KW-1133">Transmembrane helix</keyword>
<feature type="transmembrane region" description="Helical" evidence="1">
    <location>
        <begin position="158"/>
        <end position="176"/>
    </location>
</feature>
<gene>
    <name evidence="2" type="ORF">Kalk_07640</name>
</gene>
<reference evidence="3" key="1">
    <citation type="submission" date="2017-08" db="EMBL/GenBank/DDBJ databases">
        <title>Direct submision.</title>
        <authorList>
            <person name="Kim S.-J."/>
            <person name="Rhee S.-K."/>
        </authorList>
    </citation>
    <scope>NUCLEOTIDE SEQUENCE [LARGE SCALE GENOMIC DNA]</scope>
    <source>
        <strain evidence="3">GI5</strain>
    </source>
</reference>
<dbReference type="EMBL" id="CP022684">
    <property type="protein sequence ID" value="AUM12292.1"/>
    <property type="molecule type" value="Genomic_DNA"/>
</dbReference>
<proteinExistence type="predicted"/>
<feature type="transmembrane region" description="Helical" evidence="1">
    <location>
        <begin position="129"/>
        <end position="146"/>
    </location>
</feature>
<evidence type="ECO:0000313" key="3">
    <source>
        <dbReference type="Proteomes" id="UP000235116"/>
    </source>
</evidence>
<dbReference type="AlphaFoldDB" id="A0A2K9LJ36"/>
<dbReference type="KEGG" id="kak:Kalk_07640"/>
<feature type="transmembrane region" description="Helical" evidence="1">
    <location>
        <begin position="44"/>
        <end position="76"/>
    </location>
</feature>
<evidence type="ECO:0000256" key="1">
    <source>
        <dbReference type="SAM" id="Phobius"/>
    </source>
</evidence>
<accession>A0A2K9LJ36</accession>
<keyword evidence="1" id="KW-0812">Transmembrane</keyword>